<name>A0A914B3Y7_PATMI</name>
<dbReference type="GO" id="GO:0005886">
    <property type="term" value="C:plasma membrane"/>
    <property type="evidence" value="ECO:0007669"/>
    <property type="project" value="TreeGrafter"/>
</dbReference>
<evidence type="ECO:0000256" key="1">
    <source>
        <dbReference type="ARBA" id="ARBA00022658"/>
    </source>
</evidence>
<feature type="compositionally biased region" description="Basic residues" evidence="3">
    <location>
        <begin position="490"/>
        <end position="499"/>
    </location>
</feature>
<sequence length="981" mass="111173">MATLQKLLWSGEYSDFCDEVVLVESRFVLERKHGECLCMVHAGLTETVFLIAEEIVDTNARHLRTVVVATDAPSNLEYLHLAHLFPLQNTRLSNRKHQEHRGEHVLRLRLSTGKTWFLELAEGRHREDRWREWLSWIHDLDERRHEKRQHPLSIEATRAPRANGNLDESTVDSQDSAAALAVAQQRKRRESRAYHWVGHFGGALSRDHDGQIAADDHDTANIGLPDHLLEHSTHEDLSRSTVKHGQSQKSAAVIMNPTASLVWQPAGNQHSLVMRKASYSSSDTYSSLEDIKSVGSLVGETNFDWMHPVSDEINRKLILCVEDLFQKFNMEAHGHGHVGRWRPLASLTAVDQLREADITTPHGERRGLPPIPTKETLHHRCSLPDVLEGEASFLDDMQPAADAAHRASLVYQDLVNDDETKTPHVIGGHVMLLSTEQTRLQEEIARCREMSADVEFSDGGGKMPTVTYGKGRAGISGRAGKKVPGEKTPPRHRRKKHEKSLKGKLQPEKHDSRNKPRRKQHAEGKLKSEHAEHFSTRILHSIWKRKQAKLDHDKPQQRVGVHEIDTEVLARELTLLDSLLFIRVREAELVDCLWLKEDRHTRAPHTTRLIEFFERVVGLVSTETVRPSTVKERAATVARFVLVAERCRQLQNFHSLKAVLSGLKVLPVYRLRKTWQAFEEDFPDEYGLWSELVFLTADDGRSDLYKMAVRKSLLSPPCLPFMGTFLLSVVDLYSAVDRAGMQPSHRAHMSSSSSSTHCFSSTDEGESTMHVIHFDTDDTVNSAIQTTESRTQPKPTHPAGFFGTFALALHTFRHKHVRPSHTTAEIHPESSDSGDMETNRAARGMTSTRKTHIRRLIIDYARRCAKERGMAWRAGVETVTVQDLLGAAFLAGVGSPINWGSLFAKVQPTGMPTVSKKEEEEKEAKKNAEYQLFETLFTHQMAAVQYRHKSNRAVRNYLLHAEYNTDQQNFKLSMSRESPSD</sequence>
<evidence type="ECO:0000256" key="2">
    <source>
        <dbReference type="PROSITE-ProRule" id="PRU00168"/>
    </source>
</evidence>
<feature type="region of interest" description="Disordered" evidence="3">
    <location>
        <begin position="819"/>
        <end position="848"/>
    </location>
</feature>
<accession>A0A914B3Y7</accession>
<reference evidence="5" key="1">
    <citation type="submission" date="2022-11" db="UniProtKB">
        <authorList>
            <consortium name="EnsemblMetazoa"/>
        </authorList>
    </citation>
    <scope>IDENTIFICATION</scope>
</reference>
<dbReference type="InterPro" id="IPR001895">
    <property type="entry name" value="RASGEF_cat_dom"/>
</dbReference>
<dbReference type="EnsemblMetazoa" id="XM_038214591.1">
    <property type="protein sequence ID" value="XP_038070519.1"/>
    <property type="gene ID" value="LOC119739611"/>
</dbReference>
<feature type="compositionally biased region" description="Basic and acidic residues" evidence="3">
    <location>
        <begin position="505"/>
        <end position="514"/>
    </location>
</feature>
<evidence type="ECO:0000256" key="3">
    <source>
        <dbReference type="SAM" id="MobiDB-lite"/>
    </source>
</evidence>
<dbReference type="PANTHER" id="PTHR23113:SF368">
    <property type="entry name" value="CELL DIVISION CONTROL PROTEIN 25"/>
    <property type="match status" value="1"/>
</dbReference>
<dbReference type="PANTHER" id="PTHR23113">
    <property type="entry name" value="GUANINE NUCLEOTIDE EXCHANGE FACTOR"/>
    <property type="match status" value="1"/>
</dbReference>
<dbReference type="InterPro" id="IPR023578">
    <property type="entry name" value="Ras_GEF_dom_sf"/>
</dbReference>
<dbReference type="InterPro" id="IPR008937">
    <property type="entry name" value="Ras-like_GEF"/>
</dbReference>
<dbReference type="InterPro" id="IPR036964">
    <property type="entry name" value="RASGEF_cat_dom_sf"/>
</dbReference>
<dbReference type="Gene3D" id="1.10.840.10">
    <property type="entry name" value="Ras guanine-nucleotide exchange factors catalytic domain"/>
    <property type="match status" value="1"/>
</dbReference>
<dbReference type="AlphaFoldDB" id="A0A914B3Y7"/>
<feature type="compositionally biased region" description="Low complexity" evidence="3">
    <location>
        <begin position="749"/>
        <end position="761"/>
    </location>
</feature>
<dbReference type="GeneID" id="119739611"/>
<feature type="compositionally biased region" description="Basic and acidic residues" evidence="3">
    <location>
        <begin position="521"/>
        <end position="531"/>
    </location>
</feature>
<feature type="region of interest" description="Disordered" evidence="3">
    <location>
        <begin position="456"/>
        <end position="531"/>
    </location>
</feature>
<dbReference type="OMA" id="EDRWREW"/>
<dbReference type="OrthoDB" id="6021951at2759"/>
<evidence type="ECO:0000259" key="4">
    <source>
        <dbReference type="PROSITE" id="PS50009"/>
    </source>
</evidence>
<protein>
    <recommendedName>
        <fullName evidence="4">Ras-GEF domain-containing protein</fullName>
    </recommendedName>
</protein>
<dbReference type="GO" id="GO:0007265">
    <property type="term" value="P:Ras protein signal transduction"/>
    <property type="evidence" value="ECO:0007669"/>
    <property type="project" value="TreeGrafter"/>
</dbReference>
<proteinExistence type="predicted"/>
<keyword evidence="1 2" id="KW-0344">Guanine-nucleotide releasing factor</keyword>
<evidence type="ECO:0000313" key="6">
    <source>
        <dbReference type="Proteomes" id="UP000887568"/>
    </source>
</evidence>
<dbReference type="RefSeq" id="XP_038070519.1">
    <property type="nucleotide sequence ID" value="XM_038214591.1"/>
</dbReference>
<dbReference type="GO" id="GO:0005085">
    <property type="term" value="F:guanyl-nucleotide exchange factor activity"/>
    <property type="evidence" value="ECO:0007669"/>
    <property type="project" value="UniProtKB-KW"/>
</dbReference>
<keyword evidence="6" id="KW-1185">Reference proteome</keyword>
<evidence type="ECO:0000313" key="5">
    <source>
        <dbReference type="EnsemblMetazoa" id="XP_038070519.1"/>
    </source>
</evidence>
<dbReference type="SMART" id="SM00147">
    <property type="entry name" value="RasGEF"/>
    <property type="match status" value="1"/>
</dbReference>
<organism evidence="5 6">
    <name type="scientific">Patiria miniata</name>
    <name type="common">Bat star</name>
    <name type="synonym">Asterina miniata</name>
    <dbReference type="NCBI Taxonomy" id="46514"/>
    <lineage>
        <taxon>Eukaryota</taxon>
        <taxon>Metazoa</taxon>
        <taxon>Echinodermata</taxon>
        <taxon>Eleutherozoa</taxon>
        <taxon>Asterozoa</taxon>
        <taxon>Asteroidea</taxon>
        <taxon>Valvatacea</taxon>
        <taxon>Valvatida</taxon>
        <taxon>Asterinidae</taxon>
        <taxon>Patiria</taxon>
    </lineage>
</organism>
<dbReference type="Proteomes" id="UP000887568">
    <property type="component" value="Unplaced"/>
</dbReference>
<feature type="region of interest" description="Disordered" evidence="3">
    <location>
        <begin position="744"/>
        <end position="763"/>
    </location>
</feature>
<dbReference type="Pfam" id="PF00617">
    <property type="entry name" value="RasGEF"/>
    <property type="match status" value="1"/>
</dbReference>
<dbReference type="PROSITE" id="PS50009">
    <property type="entry name" value="RASGEF_CAT"/>
    <property type="match status" value="1"/>
</dbReference>
<feature type="domain" description="Ras-GEF" evidence="4">
    <location>
        <begin position="565"/>
        <end position="799"/>
    </location>
</feature>
<dbReference type="SUPFAM" id="SSF48366">
    <property type="entry name" value="Ras GEF"/>
    <property type="match status" value="1"/>
</dbReference>